<feature type="region of interest" description="Disordered" evidence="1">
    <location>
        <begin position="1"/>
        <end position="22"/>
    </location>
</feature>
<name>A0A915E9H9_9BILA</name>
<accession>A0A915E9H9</accession>
<keyword evidence="2" id="KW-1185">Reference proteome</keyword>
<organism evidence="2 3">
    <name type="scientific">Ditylenchus dipsaci</name>
    <dbReference type="NCBI Taxonomy" id="166011"/>
    <lineage>
        <taxon>Eukaryota</taxon>
        <taxon>Metazoa</taxon>
        <taxon>Ecdysozoa</taxon>
        <taxon>Nematoda</taxon>
        <taxon>Chromadorea</taxon>
        <taxon>Rhabditida</taxon>
        <taxon>Tylenchina</taxon>
        <taxon>Tylenchomorpha</taxon>
        <taxon>Sphaerularioidea</taxon>
        <taxon>Anguinidae</taxon>
        <taxon>Anguininae</taxon>
        <taxon>Ditylenchus</taxon>
    </lineage>
</organism>
<feature type="region of interest" description="Disordered" evidence="1">
    <location>
        <begin position="35"/>
        <end position="91"/>
    </location>
</feature>
<sequence length="109" mass="11935">MRSTLFCVEDQSRTKTVEDRKRHLPLVAPQAVKLYSSSPAKPWSMPTASHPGLQLRTHPSSSSSSGPGQSTEVKQPDVLQQGNRGSSNHNLLSLCDMNLKSLLTQKPLL</sequence>
<protein>
    <submittedName>
        <fullName evidence="3">Uncharacterized protein</fullName>
    </submittedName>
</protein>
<reference evidence="3" key="1">
    <citation type="submission" date="2022-11" db="UniProtKB">
        <authorList>
            <consortium name="WormBaseParasite"/>
        </authorList>
    </citation>
    <scope>IDENTIFICATION</scope>
</reference>
<evidence type="ECO:0000313" key="2">
    <source>
        <dbReference type="Proteomes" id="UP000887574"/>
    </source>
</evidence>
<dbReference type="WBParaSite" id="jg3494">
    <property type="protein sequence ID" value="jg3494"/>
    <property type="gene ID" value="jg3494"/>
</dbReference>
<evidence type="ECO:0000256" key="1">
    <source>
        <dbReference type="SAM" id="MobiDB-lite"/>
    </source>
</evidence>
<proteinExistence type="predicted"/>
<feature type="compositionally biased region" description="Polar residues" evidence="1">
    <location>
        <begin position="66"/>
        <end position="91"/>
    </location>
</feature>
<dbReference type="Proteomes" id="UP000887574">
    <property type="component" value="Unplaced"/>
</dbReference>
<evidence type="ECO:0000313" key="3">
    <source>
        <dbReference type="WBParaSite" id="jg3494"/>
    </source>
</evidence>
<feature type="compositionally biased region" description="Basic and acidic residues" evidence="1">
    <location>
        <begin position="10"/>
        <end position="21"/>
    </location>
</feature>
<dbReference type="AlphaFoldDB" id="A0A915E9H9"/>